<dbReference type="AlphaFoldDB" id="A0A3L6R282"/>
<dbReference type="PANTHER" id="PTHR33026">
    <property type="entry name" value="OS06G0360600 PROTEIN"/>
    <property type="match status" value="1"/>
</dbReference>
<organism evidence="1 2">
    <name type="scientific">Panicum miliaceum</name>
    <name type="common">Proso millet</name>
    <name type="synonym">Broomcorn millet</name>
    <dbReference type="NCBI Taxonomy" id="4540"/>
    <lineage>
        <taxon>Eukaryota</taxon>
        <taxon>Viridiplantae</taxon>
        <taxon>Streptophyta</taxon>
        <taxon>Embryophyta</taxon>
        <taxon>Tracheophyta</taxon>
        <taxon>Spermatophyta</taxon>
        <taxon>Magnoliopsida</taxon>
        <taxon>Liliopsida</taxon>
        <taxon>Poales</taxon>
        <taxon>Poaceae</taxon>
        <taxon>PACMAD clade</taxon>
        <taxon>Panicoideae</taxon>
        <taxon>Panicodae</taxon>
        <taxon>Paniceae</taxon>
        <taxon>Panicinae</taxon>
        <taxon>Panicum</taxon>
        <taxon>Panicum sect. Panicum</taxon>
    </lineage>
</organism>
<protein>
    <submittedName>
        <fullName evidence="1">Uncharacterized protein</fullName>
    </submittedName>
</protein>
<gene>
    <name evidence="1" type="ORF">C2845_PM08G13010</name>
</gene>
<reference evidence="2" key="1">
    <citation type="journal article" date="2019" name="Nat. Commun.">
        <title>The genome of broomcorn millet.</title>
        <authorList>
            <person name="Zou C."/>
            <person name="Miki D."/>
            <person name="Li D."/>
            <person name="Tang Q."/>
            <person name="Xiao L."/>
            <person name="Rajput S."/>
            <person name="Deng P."/>
            <person name="Jia W."/>
            <person name="Huang R."/>
            <person name="Zhang M."/>
            <person name="Sun Y."/>
            <person name="Hu J."/>
            <person name="Fu X."/>
            <person name="Schnable P.S."/>
            <person name="Li F."/>
            <person name="Zhang H."/>
            <person name="Feng B."/>
            <person name="Zhu X."/>
            <person name="Liu R."/>
            <person name="Schnable J.C."/>
            <person name="Zhu J.-K."/>
            <person name="Zhang H."/>
        </authorList>
    </citation>
    <scope>NUCLEOTIDE SEQUENCE [LARGE SCALE GENOMIC DNA]</scope>
</reference>
<proteinExistence type="predicted"/>
<name>A0A3L6R282_PANMI</name>
<comment type="caution">
    <text evidence="1">The sequence shown here is derived from an EMBL/GenBank/DDBJ whole genome shotgun (WGS) entry which is preliminary data.</text>
</comment>
<dbReference type="EMBL" id="PQIB02000010">
    <property type="protein sequence ID" value="RLM92417.1"/>
    <property type="molecule type" value="Genomic_DNA"/>
</dbReference>
<evidence type="ECO:0000313" key="2">
    <source>
        <dbReference type="Proteomes" id="UP000275267"/>
    </source>
</evidence>
<dbReference type="PANTHER" id="PTHR33026:SF7">
    <property type="entry name" value="OS03G0100275 PROTEIN"/>
    <property type="match status" value="1"/>
</dbReference>
<dbReference type="Proteomes" id="UP000275267">
    <property type="component" value="Unassembled WGS sequence"/>
</dbReference>
<accession>A0A3L6R282</accession>
<evidence type="ECO:0000313" key="1">
    <source>
        <dbReference type="EMBL" id="RLM92417.1"/>
    </source>
</evidence>
<keyword evidence="2" id="KW-1185">Reference proteome</keyword>
<sequence>MASDAPAPTSPSAAVSLEYLEADLKDTNKKWAEEWFVVVNLAPGFLFRTGFPPVPNATWEVKPSNEEMAQLTQPIQERVHQGYEYSGRDDPTRVMNRKVPRTEAASRVAFIISGEVRDKGCPKAYFLNRPTTKERVVEFWYPAPLPEGQHGKAVDPPAGLPQPAALALDYSSDSSIGSELGDVVEVTGPATGASSVLRRWRAVRKVALSQVQKGAAHPQGGVASALNAVVEEEAHEGAASGGHADLVTSKLERWPAALVQSLPTAVPLKTSFSVHRSEK</sequence>